<dbReference type="SUPFAM" id="SSF69065">
    <property type="entry name" value="RNase III domain-like"/>
    <property type="match status" value="1"/>
</dbReference>
<dbReference type="Gene3D" id="1.10.1520.10">
    <property type="entry name" value="Ribonuclease III domain"/>
    <property type="match status" value="1"/>
</dbReference>
<dbReference type="HAMAP" id="MF_01468">
    <property type="entry name" value="RNase_Mini_III"/>
    <property type="match status" value="1"/>
</dbReference>
<dbReference type="InterPro" id="IPR008226">
    <property type="entry name" value="Mini3_fam"/>
</dbReference>
<dbReference type="PANTHER" id="PTHR34276:SF1">
    <property type="entry name" value="MINI-RIBONUCLEASE 3"/>
    <property type="match status" value="1"/>
</dbReference>
<dbReference type="InterPro" id="IPR036389">
    <property type="entry name" value="RNase_III_sf"/>
</dbReference>
<evidence type="ECO:0000313" key="6">
    <source>
        <dbReference type="EMBL" id="KAF3326882.1"/>
    </source>
</evidence>
<dbReference type="CDD" id="cd00593">
    <property type="entry name" value="RIBOc"/>
    <property type="match status" value="1"/>
</dbReference>
<dbReference type="GO" id="GO:0004525">
    <property type="term" value="F:ribonuclease III activity"/>
    <property type="evidence" value="ECO:0007669"/>
    <property type="project" value="InterPro"/>
</dbReference>
<evidence type="ECO:0000256" key="2">
    <source>
        <dbReference type="ARBA" id="ARBA00022759"/>
    </source>
</evidence>
<evidence type="ECO:0000256" key="4">
    <source>
        <dbReference type="SAM" id="MobiDB-lite"/>
    </source>
</evidence>
<dbReference type="InterPro" id="IPR000999">
    <property type="entry name" value="RNase_III_dom"/>
</dbReference>
<sequence length="261" mass="29479">MATRTYSLFQVRASWDTCPTPKPLRVPVKPSPKPSPPRIPTIASPVPSPAPTSTALLERDSTPLSSQSGKIEEKYMGFERWWLPAAPKVKKPRSTYNAVSLAYLGDCIYELYARRHFLYPPLSINQFNERVMKVVRCESQDILLKKLVKEDYLTEEERDVLRWGKNIMTNKSKTRKRAGAAVYSRASSLETLIGYLYLTNVERLEELMFRLGFSVGTSSQSISDELRSTFQKNNQQVLEIPATGDALKNEPGDTGTSLIVE</sequence>
<evidence type="ECO:0000256" key="1">
    <source>
        <dbReference type="ARBA" id="ARBA00022722"/>
    </source>
</evidence>
<evidence type="ECO:0000313" key="7">
    <source>
        <dbReference type="Proteomes" id="UP000623129"/>
    </source>
</evidence>
<comment type="caution">
    <text evidence="6">The sequence shown here is derived from an EMBL/GenBank/DDBJ whole genome shotgun (WGS) entry which is preliminary data.</text>
</comment>
<reference evidence="6" key="1">
    <citation type="submission" date="2020-01" db="EMBL/GenBank/DDBJ databases">
        <title>Genome sequence of Kobresia littledalei, the first chromosome-level genome in the family Cyperaceae.</title>
        <authorList>
            <person name="Qu G."/>
        </authorList>
    </citation>
    <scope>NUCLEOTIDE SEQUENCE</scope>
    <source>
        <strain evidence="6">C.B.Clarke</strain>
        <tissue evidence="6">Leaf</tissue>
    </source>
</reference>
<dbReference type="Pfam" id="PF00636">
    <property type="entry name" value="Ribonuclease_3"/>
    <property type="match status" value="1"/>
</dbReference>
<evidence type="ECO:0000256" key="3">
    <source>
        <dbReference type="ARBA" id="ARBA00022801"/>
    </source>
</evidence>
<keyword evidence="1" id="KW-0540">Nuclease</keyword>
<keyword evidence="2" id="KW-0255">Endonuclease</keyword>
<dbReference type="AlphaFoldDB" id="A0A833QW41"/>
<dbReference type="Proteomes" id="UP000623129">
    <property type="component" value="Unassembled WGS sequence"/>
</dbReference>
<name>A0A833QW41_9POAL</name>
<dbReference type="OrthoDB" id="495795at2759"/>
<gene>
    <name evidence="6" type="ORF">FCM35_KLT08512</name>
</gene>
<evidence type="ECO:0000259" key="5">
    <source>
        <dbReference type="Pfam" id="PF00636"/>
    </source>
</evidence>
<proteinExistence type="inferred from homology"/>
<accession>A0A833QW41</accession>
<protein>
    <submittedName>
        <fullName evidence="6">Mini-ribonuclease 3</fullName>
    </submittedName>
</protein>
<keyword evidence="7" id="KW-1185">Reference proteome</keyword>
<dbReference type="EMBL" id="SWLB01000018">
    <property type="protein sequence ID" value="KAF3326882.1"/>
    <property type="molecule type" value="Genomic_DNA"/>
</dbReference>
<feature type="compositionally biased region" description="Pro residues" evidence="4">
    <location>
        <begin position="21"/>
        <end position="39"/>
    </location>
</feature>
<dbReference type="GO" id="GO:0006396">
    <property type="term" value="P:RNA processing"/>
    <property type="evidence" value="ECO:0007669"/>
    <property type="project" value="InterPro"/>
</dbReference>
<feature type="domain" description="RNase III" evidence="5">
    <location>
        <begin position="100"/>
        <end position="200"/>
    </location>
</feature>
<feature type="compositionally biased region" description="Low complexity" evidence="4">
    <location>
        <begin position="40"/>
        <end position="55"/>
    </location>
</feature>
<keyword evidence="3" id="KW-0378">Hydrolase</keyword>
<feature type="region of interest" description="Disordered" evidence="4">
    <location>
        <begin position="21"/>
        <end position="65"/>
    </location>
</feature>
<dbReference type="PANTHER" id="PTHR34276">
    <property type="entry name" value="MINI-RIBONUCLEASE 3"/>
    <property type="match status" value="1"/>
</dbReference>
<organism evidence="6 7">
    <name type="scientific">Carex littledalei</name>
    <dbReference type="NCBI Taxonomy" id="544730"/>
    <lineage>
        <taxon>Eukaryota</taxon>
        <taxon>Viridiplantae</taxon>
        <taxon>Streptophyta</taxon>
        <taxon>Embryophyta</taxon>
        <taxon>Tracheophyta</taxon>
        <taxon>Spermatophyta</taxon>
        <taxon>Magnoliopsida</taxon>
        <taxon>Liliopsida</taxon>
        <taxon>Poales</taxon>
        <taxon>Cyperaceae</taxon>
        <taxon>Cyperoideae</taxon>
        <taxon>Cariceae</taxon>
        <taxon>Carex</taxon>
        <taxon>Carex subgen. Euthyceras</taxon>
    </lineage>
</organism>